<organism evidence="3 4">
    <name type="scientific">Skeletonema marinoi</name>
    <dbReference type="NCBI Taxonomy" id="267567"/>
    <lineage>
        <taxon>Eukaryota</taxon>
        <taxon>Sar</taxon>
        <taxon>Stramenopiles</taxon>
        <taxon>Ochrophyta</taxon>
        <taxon>Bacillariophyta</taxon>
        <taxon>Coscinodiscophyceae</taxon>
        <taxon>Thalassiosirophycidae</taxon>
        <taxon>Thalassiosirales</taxon>
        <taxon>Skeletonemataceae</taxon>
        <taxon>Skeletonema</taxon>
        <taxon>Skeletonema marinoi-dohrnii complex</taxon>
    </lineage>
</organism>
<dbReference type="Proteomes" id="UP001224775">
    <property type="component" value="Unassembled WGS sequence"/>
</dbReference>
<dbReference type="EMBL" id="JATAAI010000048">
    <property type="protein sequence ID" value="KAK1733530.1"/>
    <property type="molecule type" value="Genomic_DNA"/>
</dbReference>
<sequence length="405" mass="44320">MRTVESSVSKSPSRRSTPTPTPEEATLLRAAKVRDAIKIFVKPTLLKADVKSDELEKAFEENDLKKLIVNLMKHMPEGGIEKFHVSPEARELILEVERILSGSTSISGSGNMPIDGPNDGEAATTFTGSGTKTSNEAAAAVTTSTDSGSSNGGGIMAITSGVSNDSISVTARLKTADAAGTSTGSSSRELSGTASKSANMAAPWQLKRANDAPGKKVTEKELDRRQSELKAMENACSQEVEVMWNKIWGLKQSLKQMNETNEGLEVQLGQCKGENGTLLMQIQHLEGRVEEAKVPAADLKSDDTMIVEQLQERTRELKACQQHCDIAVIPSVLKGFDILLARSKDTFGQKLQETTFARMFTVDFLANALDEVERIKLFYRAEEIFHCLRVFPFRTAQLIDVNYFR</sequence>
<comment type="caution">
    <text evidence="3">The sequence shown here is derived from an EMBL/GenBank/DDBJ whole genome shotgun (WGS) entry which is preliminary data.</text>
</comment>
<keyword evidence="4" id="KW-1185">Reference proteome</keyword>
<name>A0AAD9D5D7_9STRA</name>
<proteinExistence type="predicted"/>
<feature type="coiled-coil region" evidence="1">
    <location>
        <begin position="215"/>
        <end position="274"/>
    </location>
</feature>
<feature type="compositionally biased region" description="Polar residues" evidence="2">
    <location>
        <begin position="188"/>
        <end position="198"/>
    </location>
</feature>
<evidence type="ECO:0000256" key="2">
    <source>
        <dbReference type="SAM" id="MobiDB-lite"/>
    </source>
</evidence>
<feature type="region of interest" description="Disordered" evidence="2">
    <location>
        <begin position="1"/>
        <end position="25"/>
    </location>
</feature>
<reference evidence="3" key="1">
    <citation type="submission" date="2023-06" db="EMBL/GenBank/DDBJ databases">
        <title>Survivors Of The Sea: Transcriptome response of Skeletonema marinoi to long-term dormancy.</title>
        <authorList>
            <person name="Pinder M.I.M."/>
            <person name="Kourtchenko O."/>
            <person name="Robertson E.K."/>
            <person name="Larsson T."/>
            <person name="Maumus F."/>
            <person name="Osuna-Cruz C.M."/>
            <person name="Vancaester E."/>
            <person name="Stenow R."/>
            <person name="Vandepoele K."/>
            <person name="Ploug H."/>
            <person name="Bruchert V."/>
            <person name="Godhe A."/>
            <person name="Topel M."/>
        </authorList>
    </citation>
    <scope>NUCLEOTIDE SEQUENCE</scope>
    <source>
        <strain evidence="3">R05AC</strain>
    </source>
</reference>
<keyword evidence="1" id="KW-0175">Coiled coil</keyword>
<feature type="compositionally biased region" description="Low complexity" evidence="2">
    <location>
        <begin position="1"/>
        <end position="24"/>
    </location>
</feature>
<gene>
    <name evidence="3" type="ORF">QTG54_015818</name>
</gene>
<accession>A0AAD9D5D7</accession>
<feature type="compositionally biased region" description="Low complexity" evidence="2">
    <location>
        <begin position="178"/>
        <end position="187"/>
    </location>
</feature>
<protein>
    <submittedName>
        <fullName evidence="3">Uncharacterized protein</fullName>
    </submittedName>
</protein>
<feature type="region of interest" description="Disordered" evidence="2">
    <location>
        <begin position="176"/>
        <end position="199"/>
    </location>
</feature>
<evidence type="ECO:0000313" key="4">
    <source>
        <dbReference type="Proteomes" id="UP001224775"/>
    </source>
</evidence>
<evidence type="ECO:0000313" key="3">
    <source>
        <dbReference type="EMBL" id="KAK1733530.1"/>
    </source>
</evidence>
<dbReference type="AlphaFoldDB" id="A0AAD9D5D7"/>
<evidence type="ECO:0000256" key="1">
    <source>
        <dbReference type="SAM" id="Coils"/>
    </source>
</evidence>